<feature type="domain" description="Polymerase nucleotidyl transferase" evidence="8">
    <location>
        <begin position="28"/>
        <end position="60"/>
    </location>
</feature>
<keyword evidence="2 7" id="KW-0046">Antibiotic resistance</keyword>
<evidence type="ECO:0000256" key="2">
    <source>
        <dbReference type="ARBA" id="ARBA00023251"/>
    </source>
</evidence>
<dbReference type="EC" id="2.7.7.47" evidence="3 7"/>
<dbReference type="Pfam" id="PF01909">
    <property type="entry name" value="NTP_transf_2"/>
    <property type="match status" value="1"/>
</dbReference>
<dbReference type="Gene3D" id="3.30.460.10">
    <property type="entry name" value="Beta Polymerase, domain 2"/>
    <property type="match status" value="1"/>
</dbReference>
<dbReference type="InterPro" id="IPR024172">
    <property type="entry name" value="AadA/Aad9"/>
</dbReference>
<evidence type="ECO:0000256" key="5">
    <source>
        <dbReference type="ARBA" id="ARBA00047831"/>
    </source>
</evidence>
<evidence type="ECO:0000256" key="1">
    <source>
        <dbReference type="ARBA" id="ARBA00022679"/>
    </source>
</evidence>
<dbReference type="AlphaFoldDB" id="A0A6L5E721"/>
<dbReference type="Proteomes" id="UP000475079">
    <property type="component" value="Unassembled WGS sequence"/>
</dbReference>
<evidence type="ECO:0000256" key="6">
    <source>
        <dbReference type="ARBA" id="ARBA00048566"/>
    </source>
</evidence>
<keyword evidence="7" id="KW-0548">Nucleotidyltransferase</keyword>
<dbReference type="Pfam" id="PF13427">
    <property type="entry name" value="AadA_C"/>
    <property type="match status" value="1"/>
</dbReference>
<proteinExistence type="predicted"/>
<dbReference type="CDD" id="cd05403">
    <property type="entry name" value="NT_KNTase_like"/>
    <property type="match status" value="1"/>
</dbReference>
<comment type="caution">
    <text evidence="10">The sequence shown here is derived from an EMBL/GenBank/DDBJ whole genome shotgun (WGS) entry which is preliminary data.</text>
</comment>
<evidence type="ECO:0000313" key="11">
    <source>
        <dbReference type="Proteomes" id="UP000475079"/>
    </source>
</evidence>
<dbReference type="NCBIfam" id="NF010309">
    <property type="entry name" value="PRK13746.1"/>
    <property type="match status" value="1"/>
</dbReference>
<keyword evidence="11" id="KW-1185">Reference proteome</keyword>
<reference evidence="10 11" key="1">
    <citation type="submission" date="2019-10" db="EMBL/GenBank/DDBJ databases">
        <title>Characterization of a new Citrobacter species.</title>
        <authorList>
            <person name="Goncalves Ribeiro T."/>
            <person name="Izdebski R."/>
            <person name="Urbanowicz P."/>
            <person name="Carmeli Y."/>
            <person name="Gniadkowski M."/>
            <person name="Peixe L."/>
        </authorList>
    </citation>
    <scope>NUCLEOTIDE SEQUENCE [LARGE SCALE GENOMIC DNA]</scope>
    <source>
        <strain evidence="10 11">NMI7905_11</strain>
    </source>
</reference>
<dbReference type="GO" id="GO:0070566">
    <property type="term" value="F:adenylyltransferase activity"/>
    <property type="evidence" value="ECO:0007669"/>
    <property type="project" value="InterPro"/>
</dbReference>
<keyword evidence="7" id="KW-0067">ATP-binding</keyword>
<organism evidence="10 11">
    <name type="scientific">Citrobacter telavivensis</name>
    <dbReference type="NCBI Taxonomy" id="2653932"/>
    <lineage>
        <taxon>Bacteria</taxon>
        <taxon>Pseudomonadati</taxon>
        <taxon>Pseudomonadota</taxon>
        <taxon>Gammaproteobacteria</taxon>
        <taxon>Enterobacterales</taxon>
        <taxon>Enterobacteriaceae</taxon>
        <taxon>Citrobacter</taxon>
    </lineage>
</organism>
<evidence type="ECO:0000256" key="3">
    <source>
        <dbReference type="ARBA" id="ARBA00035126"/>
    </source>
</evidence>
<dbReference type="InterPro" id="IPR025184">
    <property type="entry name" value="AadA_C"/>
</dbReference>
<feature type="domain" description="Adenylyltransferase AadA C-terminal" evidence="9">
    <location>
        <begin position="153"/>
        <end position="255"/>
    </location>
</feature>
<comment type="catalytic activity">
    <reaction evidence="5 7">
        <text>spectinomycin + ATP = 9-O-adenylylspectinomycin + diphosphate</text>
        <dbReference type="Rhea" id="RHEA:63228"/>
        <dbReference type="ChEBI" id="CHEBI:30616"/>
        <dbReference type="ChEBI" id="CHEBI:33019"/>
        <dbReference type="ChEBI" id="CHEBI:146260"/>
        <dbReference type="ChEBI" id="CHEBI:146261"/>
    </reaction>
</comment>
<evidence type="ECO:0000256" key="4">
    <source>
        <dbReference type="ARBA" id="ARBA00035252"/>
    </source>
</evidence>
<evidence type="ECO:0000256" key="7">
    <source>
        <dbReference type="PIRNR" id="PIRNR000819"/>
    </source>
</evidence>
<dbReference type="PIRSF" id="PIRSF000819">
    <property type="entry name" value="Streptomycin_3-adenylyltransf"/>
    <property type="match status" value="1"/>
</dbReference>
<protein>
    <recommendedName>
        <fullName evidence="4 7">Aminoglycoside (3'') (9) adenylyltransferase</fullName>
        <ecNumber evidence="3 7">2.7.7.47</ecNumber>
    </recommendedName>
</protein>
<dbReference type="GO" id="GO:0005524">
    <property type="term" value="F:ATP binding"/>
    <property type="evidence" value="ECO:0007669"/>
    <property type="project" value="UniProtKB-KW"/>
</dbReference>
<evidence type="ECO:0000313" key="10">
    <source>
        <dbReference type="EMBL" id="MPQ50290.1"/>
    </source>
</evidence>
<sequence length="266" mass="29618">MTSTMPDTLRDQLEKAKAVIARILEDSLLAIHLYGSAVEGGLKPYSDIDLLVTTRVPLTTAQREALMQELLLVSAGPGSSALWRALEVTVVVHGDVVPWRFPPRREMQFGEWLREDIHAGKYEPAQQDSDLAILITQARSASIALSGERADLLFKPVPENDIRETFRQTLMLWQNSCDLQGDERNIILTLARIWYSVATGGFTAKDRAADWLLPYLPDEHASLLATARLDYLGQVSVDWAEVMPAVSRFVCYAKAKIAEPLLSADK</sequence>
<accession>A0A6L5E721</accession>
<dbReference type="GO" id="GO:0009012">
    <property type="term" value="F:aminoglycoside 3''-adenylyltransferase activity"/>
    <property type="evidence" value="ECO:0007669"/>
    <property type="project" value="UniProtKB-EC"/>
</dbReference>
<dbReference type="InterPro" id="IPR002934">
    <property type="entry name" value="Polymerase_NTP_transf_dom"/>
</dbReference>
<comment type="catalytic activity">
    <reaction evidence="6 7">
        <text>streptomycin + ATP = 3''-O-adenylylstreptomycin + diphosphate</text>
        <dbReference type="Rhea" id="RHEA:20245"/>
        <dbReference type="ChEBI" id="CHEBI:30616"/>
        <dbReference type="ChEBI" id="CHEBI:33019"/>
        <dbReference type="ChEBI" id="CHEBI:58007"/>
        <dbReference type="ChEBI" id="CHEBI:58605"/>
        <dbReference type="EC" id="2.7.7.47"/>
    </reaction>
</comment>
<dbReference type="GO" id="GO:0046677">
    <property type="term" value="P:response to antibiotic"/>
    <property type="evidence" value="ECO:0007669"/>
    <property type="project" value="UniProtKB-KW"/>
</dbReference>
<keyword evidence="1 7" id="KW-0808">Transferase</keyword>
<evidence type="ECO:0000259" key="9">
    <source>
        <dbReference type="Pfam" id="PF13427"/>
    </source>
</evidence>
<name>A0A6L5E721_9ENTR</name>
<gene>
    <name evidence="10" type="ORF">GBB84_05105</name>
</gene>
<evidence type="ECO:0000259" key="8">
    <source>
        <dbReference type="Pfam" id="PF01909"/>
    </source>
</evidence>
<dbReference type="EMBL" id="WHIY01000003">
    <property type="protein sequence ID" value="MPQ50290.1"/>
    <property type="molecule type" value="Genomic_DNA"/>
</dbReference>
<dbReference type="RefSeq" id="WP_152406311.1">
    <property type="nucleotide sequence ID" value="NZ_WHIY01000003.1"/>
</dbReference>
<dbReference type="SUPFAM" id="SSF81301">
    <property type="entry name" value="Nucleotidyltransferase"/>
    <property type="match status" value="1"/>
</dbReference>
<dbReference type="InterPro" id="IPR043519">
    <property type="entry name" value="NT_sf"/>
</dbReference>
<keyword evidence="7" id="KW-0547">Nucleotide-binding</keyword>